<dbReference type="OrthoDB" id="3556430at2"/>
<protein>
    <submittedName>
        <fullName evidence="2">Uncharacterized protein</fullName>
    </submittedName>
</protein>
<proteinExistence type="predicted"/>
<evidence type="ECO:0000313" key="3">
    <source>
        <dbReference type="Proteomes" id="UP000238362"/>
    </source>
</evidence>
<dbReference type="Proteomes" id="UP000238362">
    <property type="component" value="Unassembled WGS sequence"/>
</dbReference>
<gene>
    <name evidence="2" type="ORF">B0I33_11539</name>
</gene>
<evidence type="ECO:0000256" key="1">
    <source>
        <dbReference type="SAM" id="MobiDB-lite"/>
    </source>
</evidence>
<feature type="region of interest" description="Disordered" evidence="1">
    <location>
        <begin position="129"/>
        <end position="148"/>
    </location>
</feature>
<sequence>MKRPLCGYVGIMACPVPDPTATVRLGSGPVHVTGAPASAIIDVAGQSVGILSTYPVRDGVGLHSLARLVEFRCAECGSDQEAALVAIHRRLPVCPGCSWELGSAVGGVRSRQPLWVLPVSRRSRPLRALHPRAPAGDPRAAVPADSGL</sequence>
<reference evidence="2 3" key="1">
    <citation type="submission" date="2018-03" db="EMBL/GenBank/DDBJ databases">
        <title>Genomic Encyclopedia of Type Strains, Phase III (KMG-III): the genomes of soil and plant-associated and newly described type strains.</title>
        <authorList>
            <person name="Whitman W."/>
        </authorList>
    </citation>
    <scope>NUCLEOTIDE SEQUENCE [LARGE SCALE GENOMIC DNA]</scope>
    <source>
        <strain evidence="2 3">CGMCC 4.7125</strain>
    </source>
</reference>
<keyword evidence="3" id="KW-1185">Reference proteome</keyword>
<dbReference type="AlphaFoldDB" id="A0A2T0LKP8"/>
<organism evidence="2 3">
    <name type="scientific">Prauserella shujinwangii</name>
    <dbReference type="NCBI Taxonomy" id="1453103"/>
    <lineage>
        <taxon>Bacteria</taxon>
        <taxon>Bacillati</taxon>
        <taxon>Actinomycetota</taxon>
        <taxon>Actinomycetes</taxon>
        <taxon>Pseudonocardiales</taxon>
        <taxon>Pseudonocardiaceae</taxon>
        <taxon>Prauserella</taxon>
    </lineage>
</organism>
<accession>A0A2T0LKP8</accession>
<dbReference type="RefSeq" id="WP_146147578.1">
    <property type="nucleotide sequence ID" value="NZ_PVNH01000015.1"/>
</dbReference>
<comment type="caution">
    <text evidence="2">The sequence shown here is derived from an EMBL/GenBank/DDBJ whole genome shotgun (WGS) entry which is preliminary data.</text>
</comment>
<evidence type="ECO:0000313" key="2">
    <source>
        <dbReference type="EMBL" id="PRX43421.1"/>
    </source>
</evidence>
<dbReference type="EMBL" id="PVNH01000015">
    <property type="protein sequence ID" value="PRX43421.1"/>
    <property type="molecule type" value="Genomic_DNA"/>
</dbReference>
<name>A0A2T0LKP8_9PSEU</name>